<keyword evidence="2" id="KW-1185">Reference proteome</keyword>
<dbReference type="EMBL" id="JBHSBU010000001">
    <property type="protein sequence ID" value="MFC4160730.1"/>
    <property type="molecule type" value="Genomic_DNA"/>
</dbReference>
<comment type="caution">
    <text evidence="1">The sequence shown here is derived from an EMBL/GenBank/DDBJ whole genome shotgun (WGS) entry which is preliminary data.</text>
</comment>
<reference evidence="2" key="1">
    <citation type="journal article" date="2019" name="Int. J. Syst. Evol. Microbiol.">
        <title>The Global Catalogue of Microorganisms (GCM) 10K type strain sequencing project: providing services to taxonomists for standard genome sequencing and annotation.</title>
        <authorList>
            <consortium name="The Broad Institute Genomics Platform"/>
            <consortium name="The Broad Institute Genome Sequencing Center for Infectious Disease"/>
            <person name="Wu L."/>
            <person name="Ma J."/>
        </authorList>
    </citation>
    <scope>NUCLEOTIDE SEQUENCE [LARGE SCALE GENOMIC DNA]</scope>
    <source>
        <strain evidence="2">LMG 29894</strain>
    </source>
</reference>
<proteinExistence type="predicted"/>
<sequence length="94" mass="10438">MELKLRFHRRSDRIGPAITASVATIVVYFSIDVASVDTRHPPQRQNVRGLDDVWRADFEPDKVFMLVDGISHRTTDVSHGAVGAAARPASIGRR</sequence>
<name>A0ABV8MUV6_9NEIS</name>
<protein>
    <submittedName>
        <fullName evidence="1">Uncharacterized protein</fullName>
    </submittedName>
</protein>
<dbReference type="RefSeq" id="WP_378165876.1">
    <property type="nucleotide sequence ID" value="NZ_JBHSBU010000001.1"/>
</dbReference>
<dbReference type="Proteomes" id="UP001595791">
    <property type="component" value="Unassembled WGS sequence"/>
</dbReference>
<accession>A0ABV8MUV6</accession>
<evidence type="ECO:0000313" key="2">
    <source>
        <dbReference type="Proteomes" id="UP001595791"/>
    </source>
</evidence>
<evidence type="ECO:0000313" key="1">
    <source>
        <dbReference type="EMBL" id="MFC4160730.1"/>
    </source>
</evidence>
<organism evidence="1 2">
    <name type="scientific">Chitinimonas lacunae</name>
    <dbReference type="NCBI Taxonomy" id="1963018"/>
    <lineage>
        <taxon>Bacteria</taxon>
        <taxon>Pseudomonadati</taxon>
        <taxon>Pseudomonadota</taxon>
        <taxon>Betaproteobacteria</taxon>
        <taxon>Neisseriales</taxon>
        <taxon>Chitinibacteraceae</taxon>
        <taxon>Chitinimonas</taxon>
    </lineage>
</organism>
<gene>
    <name evidence="1" type="ORF">ACFOW7_15425</name>
</gene>